<dbReference type="Gene3D" id="3.40.50.720">
    <property type="entry name" value="NAD(P)-binding Rossmann-like Domain"/>
    <property type="match status" value="1"/>
</dbReference>
<dbReference type="Proteomes" id="UP000297972">
    <property type="component" value="Unassembled WGS sequence"/>
</dbReference>
<reference evidence="2 3" key="1">
    <citation type="submission" date="2019-03" db="EMBL/GenBank/DDBJ databases">
        <authorList>
            <person name="Li J."/>
        </authorList>
    </citation>
    <scope>NUCLEOTIDE SEQUENCE [LARGE SCALE GENOMIC DNA]</scope>
    <source>
        <strain evidence="2 3">3058</strain>
    </source>
</reference>
<keyword evidence="3" id="KW-1185">Reference proteome</keyword>
<comment type="caution">
    <text evidence="2">The sequence shown here is derived from an EMBL/GenBank/DDBJ whole genome shotgun (WGS) entry which is preliminary data.</text>
</comment>
<sequence>MRDASKLPDEIRNRVEVVEGSHGDDRVIGQALNEADALFWIAPPDVTRTPDEVYLDFTRPAADAIRANRVKRVVSVTALGRGTRWQDRAGLVTASMKMDDMLMETGAAFRGLAMPSFMDNMLRQAVSIRDQGLMFGPEDPDRKAPTTATRDMGAVAARLLS</sequence>
<dbReference type="Pfam" id="PF13460">
    <property type="entry name" value="NAD_binding_10"/>
    <property type="match status" value="1"/>
</dbReference>
<dbReference type="EMBL" id="SRPG01000370">
    <property type="protein sequence ID" value="TGN42945.1"/>
    <property type="molecule type" value="Genomic_DNA"/>
</dbReference>
<feature type="non-terminal residue" evidence="2">
    <location>
        <position position="161"/>
    </location>
</feature>
<evidence type="ECO:0000313" key="2">
    <source>
        <dbReference type="EMBL" id="TGN42945.1"/>
    </source>
</evidence>
<dbReference type="Gene3D" id="3.90.25.10">
    <property type="entry name" value="UDP-galactose 4-epimerase, domain 1"/>
    <property type="match status" value="1"/>
</dbReference>
<dbReference type="PANTHER" id="PTHR43162:SF1">
    <property type="entry name" value="PRESTALK A DIFFERENTIATION PROTEIN A"/>
    <property type="match status" value="1"/>
</dbReference>
<evidence type="ECO:0000259" key="1">
    <source>
        <dbReference type="Pfam" id="PF13460"/>
    </source>
</evidence>
<dbReference type="InterPro" id="IPR036291">
    <property type="entry name" value="NAD(P)-bd_dom_sf"/>
</dbReference>
<dbReference type="InterPro" id="IPR016040">
    <property type="entry name" value="NAD(P)-bd_dom"/>
</dbReference>
<organism evidence="2 3">
    <name type="scientific">Paracoccus liaowanqingii</name>
    <dbReference type="NCBI Taxonomy" id="2560053"/>
    <lineage>
        <taxon>Bacteria</taxon>
        <taxon>Pseudomonadati</taxon>
        <taxon>Pseudomonadota</taxon>
        <taxon>Alphaproteobacteria</taxon>
        <taxon>Rhodobacterales</taxon>
        <taxon>Paracoccaceae</taxon>
        <taxon>Paracoccus</taxon>
    </lineage>
</organism>
<gene>
    <name evidence="2" type="ORF">E4L95_20950</name>
</gene>
<dbReference type="SUPFAM" id="SSF51735">
    <property type="entry name" value="NAD(P)-binding Rossmann-fold domains"/>
    <property type="match status" value="1"/>
</dbReference>
<name>A0A4Z1C8R9_9RHOB</name>
<feature type="domain" description="NAD(P)-binding" evidence="1">
    <location>
        <begin position="2"/>
        <end position="121"/>
    </location>
</feature>
<dbReference type="AlphaFoldDB" id="A0A4Z1C8R9"/>
<protein>
    <submittedName>
        <fullName evidence="2">NmrA family transcriptional regulator</fullName>
    </submittedName>
</protein>
<accession>A0A4Z1C8R9</accession>
<proteinExistence type="predicted"/>
<dbReference type="InterPro" id="IPR051604">
    <property type="entry name" value="Ergot_Alk_Oxidoreductase"/>
</dbReference>
<dbReference type="PANTHER" id="PTHR43162">
    <property type="match status" value="1"/>
</dbReference>
<evidence type="ECO:0000313" key="3">
    <source>
        <dbReference type="Proteomes" id="UP000297972"/>
    </source>
</evidence>